<dbReference type="OrthoDB" id="9809429at2"/>
<dbReference type="InterPro" id="IPR020861">
    <property type="entry name" value="Triosephosphate_isomerase_AS"/>
</dbReference>
<evidence type="ECO:0000256" key="9">
    <source>
        <dbReference type="RuleBase" id="RU363013"/>
    </source>
</evidence>
<comment type="subunit">
    <text evidence="8 9">Homodimer.</text>
</comment>
<comment type="pathway">
    <text evidence="8 9">Carbohydrate biosynthesis; gluconeogenesis.</text>
</comment>
<dbReference type="InterPro" id="IPR022896">
    <property type="entry name" value="TrioseP_Isoase_bac/euk"/>
</dbReference>
<dbReference type="PANTHER" id="PTHR21139:SF42">
    <property type="entry name" value="TRIOSEPHOSPHATE ISOMERASE"/>
    <property type="match status" value="1"/>
</dbReference>
<keyword evidence="5 8" id="KW-0963">Cytoplasm</keyword>
<feature type="active site" description="Electrophile" evidence="8">
    <location>
        <position position="93"/>
    </location>
</feature>
<dbReference type="InterPro" id="IPR035990">
    <property type="entry name" value="TIM_sf"/>
</dbReference>
<dbReference type="Gene3D" id="3.20.20.70">
    <property type="entry name" value="Aldolase class I"/>
    <property type="match status" value="1"/>
</dbReference>
<dbReference type="RefSeq" id="WP_117002269.1">
    <property type="nucleotide sequence ID" value="NZ_BMJS01000010.1"/>
</dbReference>
<protein>
    <recommendedName>
        <fullName evidence="8 9">Triosephosphate isomerase</fullName>
        <shortName evidence="8">TIM</shortName>
        <shortName evidence="8">TPI</shortName>
        <ecNumber evidence="8 9">5.3.1.1</ecNumber>
    </recommendedName>
    <alternativeName>
        <fullName evidence="8">Triose-phosphate isomerase</fullName>
    </alternativeName>
</protein>
<feature type="binding site" evidence="8">
    <location>
        <begin position="9"/>
        <end position="11"/>
    </location>
    <ligand>
        <name>substrate</name>
    </ligand>
</feature>
<proteinExistence type="inferred from homology"/>
<accession>A0A8J3E936</accession>
<dbReference type="EC" id="5.3.1.1" evidence="8 9"/>
<dbReference type="GO" id="GO:0019563">
    <property type="term" value="P:glycerol catabolic process"/>
    <property type="evidence" value="ECO:0007669"/>
    <property type="project" value="TreeGrafter"/>
</dbReference>
<reference evidence="10" key="1">
    <citation type="journal article" date="2014" name="Int. J. Syst. Evol. Microbiol.">
        <title>Complete genome sequence of Corynebacterium casei LMG S-19264T (=DSM 44701T), isolated from a smear-ripened cheese.</title>
        <authorList>
            <consortium name="US DOE Joint Genome Institute (JGI-PGF)"/>
            <person name="Walter F."/>
            <person name="Albersmeier A."/>
            <person name="Kalinowski J."/>
            <person name="Ruckert C."/>
        </authorList>
    </citation>
    <scope>NUCLEOTIDE SEQUENCE</scope>
    <source>
        <strain evidence="10">CGMCC 1.15758</strain>
    </source>
</reference>
<evidence type="ECO:0000313" key="10">
    <source>
        <dbReference type="EMBL" id="GGF96199.1"/>
    </source>
</evidence>
<evidence type="ECO:0000256" key="7">
    <source>
        <dbReference type="ARBA" id="ARBA00023235"/>
    </source>
</evidence>
<dbReference type="CDD" id="cd00311">
    <property type="entry name" value="TIM"/>
    <property type="match status" value="1"/>
</dbReference>
<dbReference type="PROSITE" id="PS51440">
    <property type="entry name" value="TIM_2"/>
    <property type="match status" value="1"/>
</dbReference>
<dbReference type="GO" id="GO:0004807">
    <property type="term" value="F:triose-phosphate isomerase activity"/>
    <property type="evidence" value="ECO:0007669"/>
    <property type="project" value="UniProtKB-UniRule"/>
</dbReference>
<comment type="function">
    <text evidence="8">Involved in the gluconeogenesis. Catalyzes stereospecifically the conversion of dihydroxyacetone phosphate (DHAP) to D-glyceraldehyde-3-phosphate (G3P).</text>
</comment>
<dbReference type="InterPro" id="IPR013785">
    <property type="entry name" value="Aldolase_TIM"/>
</dbReference>
<keyword evidence="7 8" id="KW-0413">Isomerase</keyword>
<dbReference type="GO" id="GO:0046166">
    <property type="term" value="P:glyceraldehyde-3-phosphate biosynthetic process"/>
    <property type="evidence" value="ECO:0007669"/>
    <property type="project" value="TreeGrafter"/>
</dbReference>
<dbReference type="GO" id="GO:0005829">
    <property type="term" value="C:cytosol"/>
    <property type="evidence" value="ECO:0007669"/>
    <property type="project" value="TreeGrafter"/>
</dbReference>
<evidence type="ECO:0000256" key="8">
    <source>
        <dbReference type="HAMAP-Rule" id="MF_00147"/>
    </source>
</evidence>
<comment type="pathway">
    <text evidence="1 8 9">Carbohydrate degradation; glycolysis; D-glyceraldehyde 3-phosphate from glycerone phosphate: step 1/1.</text>
</comment>
<comment type="similarity">
    <text evidence="3 8 9">Belongs to the triosephosphate isomerase family.</text>
</comment>
<dbReference type="EMBL" id="BMJS01000010">
    <property type="protein sequence ID" value="GGF96199.1"/>
    <property type="molecule type" value="Genomic_DNA"/>
</dbReference>
<dbReference type="GO" id="GO:0006096">
    <property type="term" value="P:glycolytic process"/>
    <property type="evidence" value="ECO:0007669"/>
    <property type="project" value="UniProtKB-UniRule"/>
</dbReference>
<evidence type="ECO:0000256" key="6">
    <source>
        <dbReference type="ARBA" id="ARBA00023152"/>
    </source>
</evidence>
<dbReference type="FunFam" id="3.20.20.70:FF:000016">
    <property type="entry name" value="Triosephosphate isomerase"/>
    <property type="match status" value="1"/>
</dbReference>
<feature type="binding site" evidence="8">
    <location>
        <begin position="231"/>
        <end position="232"/>
    </location>
    <ligand>
        <name>substrate</name>
    </ligand>
</feature>
<comment type="pathway">
    <text evidence="2">Carbohydrate metabolism; erythritol degradation.</text>
</comment>
<dbReference type="HAMAP" id="MF_00147_B">
    <property type="entry name" value="TIM_B"/>
    <property type="match status" value="1"/>
</dbReference>
<dbReference type="SUPFAM" id="SSF51351">
    <property type="entry name" value="Triosephosphate isomerase (TIM)"/>
    <property type="match status" value="1"/>
</dbReference>
<evidence type="ECO:0000256" key="5">
    <source>
        <dbReference type="ARBA" id="ARBA00022490"/>
    </source>
</evidence>
<dbReference type="UniPathway" id="UPA00109">
    <property type="reaction ID" value="UER00189"/>
</dbReference>
<keyword evidence="6 8" id="KW-0324">Glycolysis</keyword>
<organism evidence="10 11">
    <name type="scientific">Cysteiniphilum litorale</name>
    <dbReference type="NCBI Taxonomy" id="2056700"/>
    <lineage>
        <taxon>Bacteria</taxon>
        <taxon>Pseudomonadati</taxon>
        <taxon>Pseudomonadota</taxon>
        <taxon>Gammaproteobacteria</taxon>
        <taxon>Thiotrichales</taxon>
        <taxon>Fastidiosibacteraceae</taxon>
        <taxon>Cysteiniphilum</taxon>
    </lineage>
</organism>
<gene>
    <name evidence="8 10" type="primary">tpiA</name>
    <name evidence="10" type="ORF">GCM10010995_11810</name>
</gene>
<dbReference type="PANTHER" id="PTHR21139">
    <property type="entry name" value="TRIOSEPHOSPHATE ISOMERASE"/>
    <property type="match status" value="1"/>
</dbReference>
<evidence type="ECO:0000256" key="4">
    <source>
        <dbReference type="ARBA" id="ARBA00022432"/>
    </source>
</evidence>
<name>A0A8J3E936_9GAMM</name>
<comment type="subcellular location">
    <subcellularLocation>
        <location evidence="8 9">Cytoplasm</location>
    </subcellularLocation>
</comment>
<dbReference type="NCBIfam" id="TIGR00419">
    <property type="entry name" value="tim"/>
    <property type="match status" value="1"/>
</dbReference>
<dbReference type="UniPathway" id="UPA00138"/>
<sequence>MRKQIIIGNWKMNGSLLSIKSLCESLNKLSTESLSADMAVCVPNVYLSYVSDNIKGVALGVQNVSQYDDGAYTGEISVSMLKDFNCQYAIVGHSERRALFGESNIDVALKAKKATEAGLCAIVCVGETLEERTSGKLEEVLKTQLSTVLNELTLNQLRNVIIAYEPVWAIGTGLAATASQVQEVHAYLRSIVTNFHVELAKNIKIIYGGSLKPSNADEILKLADVDGGLIGGASLCGKDFGEIVKHAKAVKNAKHVK</sequence>
<evidence type="ECO:0000256" key="2">
    <source>
        <dbReference type="ARBA" id="ARBA00004939"/>
    </source>
</evidence>
<feature type="active site" description="Proton acceptor" evidence="8">
    <location>
        <position position="165"/>
    </location>
</feature>
<keyword evidence="11" id="KW-1185">Reference proteome</keyword>
<evidence type="ECO:0000256" key="1">
    <source>
        <dbReference type="ARBA" id="ARBA00004680"/>
    </source>
</evidence>
<dbReference type="InterPro" id="IPR000652">
    <property type="entry name" value="Triosephosphate_isomerase"/>
</dbReference>
<dbReference type="Proteomes" id="UP000636949">
    <property type="component" value="Unassembled WGS sequence"/>
</dbReference>
<evidence type="ECO:0000256" key="3">
    <source>
        <dbReference type="ARBA" id="ARBA00007422"/>
    </source>
</evidence>
<dbReference type="GO" id="GO:0006094">
    <property type="term" value="P:gluconeogenesis"/>
    <property type="evidence" value="ECO:0007669"/>
    <property type="project" value="UniProtKB-UniRule"/>
</dbReference>
<dbReference type="AlphaFoldDB" id="A0A8J3E936"/>
<comment type="catalytic activity">
    <reaction evidence="8 9">
        <text>D-glyceraldehyde 3-phosphate = dihydroxyacetone phosphate</text>
        <dbReference type="Rhea" id="RHEA:18585"/>
        <dbReference type="ChEBI" id="CHEBI:57642"/>
        <dbReference type="ChEBI" id="CHEBI:59776"/>
        <dbReference type="EC" id="5.3.1.1"/>
    </reaction>
</comment>
<dbReference type="PROSITE" id="PS00171">
    <property type="entry name" value="TIM_1"/>
    <property type="match status" value="1"/>
</dbReference>
<dbReference type="Pfam" id="PF00121">
    <property type="entry name" value="TIM"/>
    <property type="match status" value="1"/>
</dbReference>
<keyword evidence="4 8" id="KW-0312">Gluconeogenesis</keyword>
<comment type="caution">
    <text evidence="10">The sequence shown here is derived from an EMBL/GenBank/DDBJ whole genome shotgun (WGS) entry which is preliminary data.</text>
</comment>
<evidence type="ECO:0000313" key="11">
    <source>
        <dbReference type="Proteomes" id="UP000636949"/>
    </source>
</evidence>
<feature type="binding site" evidence="8">
    <location>
        <position position="171"/>
    </location>
    <ligand>
        <name>substrate</name>
    </ligand>
</feature>
<feature type="binding site" evidence="8">
    <location>
        <position position="210"/>
    </location>
    <ligand>
        <name>substrate</name>
    </ligand>
</feature>
<reference evidence="10" key="2">
    <citation type="submission" date="2020-09" db="EMBL/GenBank/DDBJ databases">
        <authorList>
            <person name="Sun Q."/>
            <person name="Zhou Y."/>
        </authorList>
    </citation>
    <scope>NUCLEOTIDE SEQUENCE</scope>
    <source>
        <strain evidence="10">CGMCC 1.15758</strain>
    </source>
</reference>